<feature type="non-terminal residue" evidence="4">
    <location>
        <position position="243"/>
    </location>
</feature>
<accession>K1T2U8</accession>
<dbReference type="GO" id="GO:0009103">
    <property type="term" value="P:lipopolysaccharide biosynthetic process"/>
    <property type="evidence" value="ECO:0007669"/>
    <property type="project" value="TreeGrafter"/>
</dbReference>
<gene>
    <name evidence="4" type="ORF">OBE_05536</name>
</gene>
<comment type="caution">
    <text evidence="4">The sequence shown here is derived from an EMBL/GenBank/DDBJ whole genome shotgun (WGS) entry which is preliminary data.</text>
</comment>
<dbReference type="InterPro" id="IPR001296">
    <property type="entry name" value="Glyco_trans_1"/>
</dbReference>
<organism evidence="4">
    <name type="scientific">human gut metagenome</name>
    <dbReference type="NCBI Taxonomy" id="408170"/>
    <lineage>
        <taxon>unclassified sequences</taxon>
        <taxon>metagenomes</taxon>
        <taxon>organismal metagenomes</taxon>
    </lineage>
</organism>
<reference evidence="4" key="1">
    <citation type="journal article" date="2013" name="Environ. Microbiol.">
        <title>Microbiota from the distal guts of lean and obese adolescents exhibit partial functional redundancy besides clear differences in community structure.</title>
        <authorList>
            <person name="Ferrer M."/>
            <person name="Ruiz A."/>
            <person name="Lanza F."/>
            <person name="Haange S.B."/>
            <person name="Oberbach A."/>
            <person name="Till H."/>
            <person name="Bargiela R."/>
            <person name="Campoy C."/>
            <person name="Segura M.T."/>
            <person name="Richter M."/>
            <person name="von Bergen M."/>
            <person name="Seifert J."/>
            <person name="Suarez A."/>
        </authorList>
    </citation>
    <scope>NUCLEOTIDE SEQUENCE</scope>
</reference>
<evidence type="ECO:0000313" key="4">
    <source>
        <dbReference type="EMBL" id="EKC67252.1"/>
    </source>
</evidence>
<feature type="domain" description="Glycosyltransferase subfamily 4-like N-terminal" evidence="3">
    <location>
        <begin position="24"/>
        <end position="77"/>
    </location>
</feature>
<dbReference type="Pfam" id="PF00534">
    <property type="entry name" value="Glycos_transf_1"/>
    <property type="match status" value="1"/>
</dbReference>
<keyword evidence="1 4" id="KW-0808">Transferase</keyword>
<dbReference type="SUPFAM" id="SSF53756">
    <property type="entry name" value="UDP-Glycosyltransferase/glycogen phosphorylase"/>
    <property type="match status" value="1"/>
</dbReference>
<evidence type="ECO:0000259" key="2">
    <source>
        <dbReference type="Pfam" id="PF00534"/>
    </source>
</evidence>
<dbReference type="GO" id="GO:0016757">
    <property type="term" value="F:glycosyltransferase activity"/>
    <property type="evidence" value="ECO:0007669"/>
    <property type="project" value="InterPro"/>
</dbReference>
<dbReference type="PANTHER" id="PTHR46401:SF2">
    <property type="entry name" value="GLYCOSYLTRANSFERASE WBBK-RELATED"/>
    <property type="match status" value="1"/>
</dbReference>
<dbReference type="InterPro" id="IPR028098">
    <property type="entry name" value="Glyco_trans_4-like_N"/>
</dbReference>
<dbReference type="CDD" id="cd03809">
    <property type="entry name" value="GT4_MtfB-like"/>
    <property type="match status" value="1"/>
</dbReference>
<evidence type="ECO:0000259" key="3">
    <source>
        <dbReference type="Pfam" id="PF13439"/>
    </source>
</evidence>
<evidence type="ECO:0000256" key="1">
    <source>
        <dbReference type="ARBA" id="ARBA00022679"/>
    </source>
</evidence>
<name>K1T2U8_9ZZZZ</name>
<protein>
    <submittedName>
        <fullName evidence="4">Glycosyl transferase, group 1 family protein</fullName>
    </submittedName>
</protein>
<proteinExistence type="predicted"/>
<feature type="domain" description="Glycosyl transferase family 1" evidence="2">
    <location>
        <begin position="101"/>
        <end position="216"/>
    </location>
</feature>
<dbReference type="PANTHER" id="PTHR46401">
    <property type="entry name" value="GLYCOSYLTRANSFERASE WBBK-RELATED"/>
    <property type="match status" value="1"/>
</dbReference>
<dbReference type="Gene3D" id="3.40.50.2000">
    <property type="entry name" value="Glycogen Phosphorylase B"/>
    <property type="match status" value="2"/>
</dbReference>
<dbReference type="AlphaFoldDB" id="K1T2U8"/>
<dbReference type="Pfam" id="PF13439">
    <property type="entry name" value="Glyco_transf_4"/>
    <property type="match status" value="1"/>
</dbReference>
<dbReference type="EMBL" id="AJWZ01003794">
    <property type="protein sequence ID" value="EKC67252.1"/>
    <property type="molecule type" value="Genomic_DNA"/>
</dbReference>
<sequence>MFHRGNEGIAVVHDVCYKARPDFYTDLRGRTSAVWHCMQYAAIAKKARKIVTVSEFSKSEIVKYYHVNPEKITVVYNAWQHMQRVRPDPMLFGEYSKWPQLKKGEYYFSMSNLLKNKNFPWVLRAAQSKPQVMFAIAGGGSLAKEAAALGLDHLNNVMYLGYVTDGEAKSLMENCKAFLFPTLYEGFGIPPLEAIACGAPRVMVSNTPCMREIYGSHADYIDLSTNHGSVDHVTPGRDAAAVL</sequence>